<dbReference type="RefSeq" id="WP_078039519.1">
    <property type="nucleotide sequence ID" value="NZ_CP015820.1"/>
</dbReference>
<dbReference type="EMBL" id="CP015820">
    <property type="protein sequence ID" value="AQT42654.1"/>
    <property type="molecule type" value="Genomic_DNA"/>
</dbReference>
<gene>
    <name evidence="1" type="ORF">BBC0178_011790</name>
</gene>
<sequence length="78" mass="8235">MRATKNLKSIDVISPVDLKVIAKAAHCSLVSFGEGFMHDASMMFGVLGGENDKGKAEFVTELFAISGTGQVNAVMSLD</sequence>
<accession>A0A1U9MBG7</accession>
<dbReference type="Proteomes" id="UP000189660">
    <property type="component" value="Chromosome"/>
</dbReference>
<name>A0A1U9MBG7_9HYPH</name>
<evidence type="ECO:0000313" key="2">
    <source>
        <dbReference type="Proteomes" id="UP000189660"/>
    </source>
</evidence>
<reference evidence="1 2" key="1">
    <citation type="submission" date="2016-11" db="EMBL/GenBank/DDBJ databases">
        <title>Comparative genomics of Bartonella apis.</title>
        <authorList>
            <person name="Engel P."/>
        </authorList>
    </citation>
    <scope>NUCLEOTIDE SEQUENCE [LARGE SCALE GENOMIC DNA]</scope>
    <source>
        <strain evidence="1 2">BBC0178</strain>
    </source>
</reference>
<keyword evidence="2" id="KW-1185">Reference proteome</keyword>
<protein>
    <submittedName>
        <fullName evidence="1">Uncharacterized protein</fullName>
    </submittedName>
</protein>
<proteinExistence type="predicted"/>
<evidence type="ECO:0000313" key="1">
    <source>
        <dbReference type="EMBL" id="AQT42654.1"/>
    </source>
</evidence>
<organism evidence="1 2">
    <name type="scientific">Bartonella apihabitans</name>
    <dbReference type="NCBI Taxonomy" id="2750929"/>
    <lineage>
        <taxon>Bacteria</taxon>
        <taxon>Pseudomonadati</taxon>
        <taxon>Pseudomonadota</taxon>
        <taxon>Alphaproteobacteria</taxon>
        <taxon>Hyphomicrobiales</taxon>
        <taxon>Bartonellaceae</taxon>
        <taxon>Bartonella</taxon>
    </lineage>
</organism>
<dbReference type="KEGG" id="bapa:BBC0178_011790"/>
<dbReference type="AlphaFoldDB" id="A0A1U9MBG7"/>
<dbReference type="OrthoDB" id="1676816at2"/>